<comment type="caution">
    <text evidence="1">The sequence shown here is derived from an EMBL/GenBank/DDBJ whole genome shotgun (WGS) entry which is preliminary data.</text>
</comment>
<evidence type="ECO:0000313" key="2">
    <source>
        <dbReference type="Proteomes" id="UP000289821"/>
    </source>
</evidence>
<dbReference type="PROSITE" id="PS51257">
    <property type="entry name" value="PROKAR_LIPOPROTEIN"/>
    <property type="match status" value="1"/>
</dbReference>
<dbReference type="Proteomes" id="UP000289821">
    <property type="component" value="Unassembled WGS sequence"/>
</dbReference>
<proteinExistence type="predicted"/>
<sequence length="274" mass="31159">MKNSPLLWSLLVIILFISCDTSDDSEEISVPENPALVVQIKTNTATPFIDYILEVEITTSNPIQEIEVTDDGNVSNSAKSSGEPNGLGTSVKLYFSYTTLGPRNLDFLVTDIYGQVVPFSESITVTRGNAVRILSAEVISFYRMNETWDPEFTDTDINRLADVGISLHRSKLNDRFGGTEYSNYRWFTSDSYPNQSNLFFDFSEEELYIDLNKQIRVGIGDDDGGNMGQSLFPDFPDYRILDLKEYNMIRPSEIILKDESVNFEIKFRVEWPQN</sequence>
<accession>A0A4Q0NV82</accession>
<dbReference type="RefSeq" id="WP_128760903.1">
    <property type="nucleotide sequence ID" value="NZ_QOVI01000003.1"/>
</dbReference>
<gene>
    <name evidence="1" type="ORF">DSM04_103200</name>
</gene>
<dbReference type="AlphaFoldDB" id="A0A4Q0NV82"/>
<reference evidence="1 2" key="1">
    <citation type="submission" date="2018-07" db="EMBL/GenBank/DDBJ databases">
        <title>Leeuwenhoekiella genomics.</title>
        <authorList>
            <person name="Tahon G."/>
            <person name="Willems A."/>
        </authorList>
    </citation>
    <scope>NUCLEOTIDE SEQUENCE [LARGE SCALE GENOMIC DNA]</scope>
    <source>
        <strain evidence="1 2">R-50232</strain>
    </source>
</reference>
<dbReference type="EMBL" id="QOVI01000003">
    <property type="protein sequence ID" value="RXG15312.1"/>
    <property type="molecule type" value="Genomic_DNA"/>
</dbReference>
<evidence type="ECO:0000313" key="1">
    <source>
        <dbReference type="EMBL" id="RXG15312.1"/>
    </source>
</evidence>
<name>A0A4Q0NV82_9FLAO</name>
<protein>
    <submittedName>
        <fullName evidence="1">Uncharacterized protein</fullName>
    </submittedName>
</protein>
<organism evidence="1 2">
    <name type="scientific">Leeuwenhoekiella aestuarii</name>
    <dbReference type="NCBI Taxonomy" id="2249426"/>
    <lineage>
        <taxon>Bacteria</taxon>
        <taxon>Pseudomonadati</taxon>
        <taxon>Bacteroidota</taxon>
        <taxon>Flavobacteriia</taxon>
        <taxon>Flavobacteriales</taxon>
        <taxon>Flavobacteriaceae</taxon>
        <taxon>Leeuwenhoekiella</taxon>
    </lineage>
</organism>
<keyword evidence="2" id="KW-1185">Reference proteome</keyword>